<dbReference type="Gene3D" id="1.10.10.10">
    <property type="entry name" value="Winged helix-like DNA-binding domain superfamily/Winged helix DNA-binding domain"/>
    <property type="match status" value="1"/>
</dbReference>
<reference evidence="2" key="2">
    <citation type="submission" date="2020-09" db="EMBL/GenBank/DDBJ databases">
        <authorList>
            <person name="Sun Q."/>
            <person name="Zhou Y."/>
        </authorList>
    </citation>
    <scope>NUCLEOTIDE SEQUENCE</scope>
    <source>
        <strain evidence="2">CGMCC 1.12426</strain>
    </source>
</reference>
<dbReference type="SUPFAM" id="SSF46894">
    <property type="entry name" value="C-terminal effector domain of the bipartite response regulators"/>
    <property type="match status" value="1"/>
</dbReference>
<dbReference type="EMBL" id="BMFA01000007">
    <property type="protein sequence ID" value="GGB51486.1"/>
    <property type="molecule type" value="Genomic_DNA"/>
</dbReference>
<keyword evidence="3" id="KW-1185">Reference proteome</keyword>
<dbReference type="SMART" id="SM00421">
    <property type="entry name" value="HTH_LUXR"/>
    <property type="match status" value="1"/>
</dbReference>
<dbReference type="Pfam" id="PF00196">
    <property type="entry name" value="GerE"/>
    <property type="match status" value="1"/>
</dbReference>
<gene>
    <name evidence="2" type="ORF">GCM10011316_24390</name>
</gene>
<reference evidence="2" key="1">
    <citation type="journal article" date="2014" name="Int. J. Syst. Evol. Microbiol.">
        <title>Complete genome sequence of Corynebacterium casei LMG S-19264T (=DSM 44701T), isolated from a smear-ripened cheese.</title>
        <authorList>
            <consortium name="US DOE Joint Genome Institute (JGI-PGF)"/>
            <person name="Walter F."/>
            <person name="Albersmeier A."/>
            <person name="Kalinowski J."/>
            <person name="Ruckert C."/>
        </authorList>
    </citation>
    <scope>NUCLEOTIDE SEQUENCE</scope>
    <source>
        <strain evidence="2">CGMCC 1.12426</strain>
    </source>
</reference>
<proteinExistence type="predicted"/>
<organism evidence="2 3">
    <name type="scientific">Roseibium aquae</name>
    <dbReference type="NCBI Taxonomy" id="1323746"/>
    <lineage>
        <taxon>Bacteria</taxon>
        <taxon>Pseudomonadati</taxon>
        <taxon>Pseudomonadota</taxon>
        <taxon>Alphaproteobacteria</taxon>
        <taxon>Hyphomicrobiales</taxon>
        <taxon>Stappiaceae</taxon>
        <taxon>Roseibium</taxon>
    </lineage>
</organism>
<feature type="domain" description="HTH luxR-type" evidence="1">
    <location>
        <begin position="329"/>
        <end position="386"/>
    </location>
</feature>
<dbReference type="GO" id="GO:0006355">
    <property type="term" value="P:regulation of DNA-templated transcription"/>
    <property type="evidence" value="ECO:0007669"/>
    <property type="project" value="InterPro"/>
</dbReference>
<sequence>MRCYPVMDWITVQDEFQVFSTIHGCASHEPSWRAALDLLGTTLRCRPYLLEFQGSGHHTGRFCPPREAAALTDTLSAISTEGGKTAFTFLLKDAPLHYPYWKPAVPMEMGSGGPNGPDDGSSLAMAPGILTPVMRTGQATVLLACLFDPETGPPPDRGRLVPTFQRLSKTIAQTLEISCALIETAEAARVLSVLAGGDERAALVVHPDLSVAAMTPAFGSAIADGSLILSDGLKIKSAQKAIERAMLDVSTDLSNILHALRKAETGSDLKTEQRFVYARCKRDILHSITVDGIIEPPRHGAHDHGAYLLIQIQHPKRDLETAGRLLHEVYGLSAREADLACRLTTARTLQDVIEALGISRNTAKTHLRRIFEKTNTKSQLELANLVHALAQLG</sequence>
<dbReference type="AlphaFoldDB" id="A0A916TN26"/>
<evidence type="ECO:0000313" key="3">
    <source>
        <dbReference type="Proteomes" id="UP000605148"/>
    </source>
</evidence>
<comment type="caution">
    <text evidence="2">The sequence shown here is derived from an EMBL/GenBank/DDBJ whole genome shotgun (WGS) entry which is preliminary data.</text>
</comment>
<evidence type="ECO:0000313" key="2">
    <source>
        <dbReference type="EMBL" id="GGB51486.1"/>
    </source>
</evidence>
<name>A0A916TN26_9HYPH</name>
<dbReference type="InterPro" id="IPR036388">
    <property type="entry name" value="WH-like_DNA-bd_sf"/>
</dbReference>
<dbReference type="Proteomes" id="UP000605148">
    <property type="component" value="Unassembled WGS sequence"/>
</dbReference>
<protein>
    <recommendedName>
        <fullName evidence="1">HTH luxR-type domain-containing protein</fullName>
    </recommendedName>
</protein>
<accession>A0A916TN26</accession>
<dbReference type="GO" id="GO:0003677">
    <property type="term" value="F:DNA binding"/>
    <property type="evidence" value="ECO:0007669"/>
    <property type="project" value="InterPro"/>
</dbReference>
<dbReference type="InterPro" id="IPR000792">
    <property type="entry name" value="Tscrpt_reg_LuxR_C"/>
</dbReference>
<dbReference type="InterPro" id="IPR016032">
    <property type="entry name" value="Sig_transdc_resp-reg_C-effctor"/>
</dbReference>
<evidence type="ECO:0000259" key="1">
    <source>
        <dbReference type="SMART" id="SM00421"/>
    </source>
</evidence>